<comment type="caution">
    <text evidence="1">The sequence shown here is derived from an EMBL/GenBank/DDBJ whole genome shotgun (WGS) entry which is preliminary data.</text>
</comment>
<sequence length="89" mass="10112">MVQVDTIFVFCINKDRHKVWAKDWSKVEGVHGTIKSICKRLTKATRLCDHGAIPMSFVPKRNISGTASSEQNLDQLPPAYMYSVIFKDI</sequence>
<evidence type="ECO:0000313" key="1">
    <source>
        <dbReference type="EMBL" id="CAF4710590.1"/>
    </source>
</evidence>
<accession>A0A821J0Z1</accession>
<dbReference type="Proteomes" id="UP000663862">
    <property type="component" value="Unassembled WGS sequence"/>
</dbReference>
<dbReference type="AlphaFoldDB" id="A0A821J0Z1"/>
<organism evidence="1 2">
    <name type="scientific">Rotaria socialis</name>
    <dbReference type="NCBI Taxonomy" id="392032"/>
    <lineage>
        <taxon>Eukaryota</taxon>
        <taxon>Metazoa</taxon>
        <taxon>Spiralia</taxon>
        <taxon>Gnathifera</taxon>
        <taxon>Rotifera</taxon>
        <taxon>Eurotatoria</taxon>
        <taxon>Bdelloidea</taxon>
        <taxon>Philodinida</taxon>
        <taxon>Philodinidae</taxon>
        <taxon>Rotaria</taxon>
    </lineage>
</organism>
<proteinExistence type="predicted"/>
<protein>
    <submittedName>
        <fullName evidence="1">Uncharacterized protein</fullName>
    </submittedName>
</protein>
<dbReference type="EMBL" id="CAJOBQ010011630">
    <property type="protein sequence ID" value="CAF4710590.1"/>
    <property type="molecule type" value="Genomic_DNA"/>
</dbReference>
<evidence type="ECO:0000313" key="2">
    <source>
        <dbReference type="Proteomes" id="UP000663862"/>
    </source>
</evidence>
<reference evidence="1" key="1">
    <citation type="submission" date="2021-02" db="EMBL/GenBank/DDBJ databases">
        <authorList>
            <person name="Nowell W R."/>
        </authorList>
    </citation>
    <scope>NUCLEOTIDE SEQUENCE</scope>
</reference>
<name>A0A821J0Z1_9BILA</name>
<gene>
    <name evidence="1" type="ORF">TSG867_LOCUS33709</name>
</gene>
<feature type="non-terminal residue" evidence="1">
    <location>
        <position position="89"/>
    </location>
</feature>